<reference evidence="2" key="2">
    <citation type="submission" date="2018-05" db="EMBL/GenBank/DDBJ databases">
        <title>OpunRS2 (Oryza punctata Reference Sequence Version 2).</title>
        <authorList>
            <person name="Zhang J."/>
            <person name="Kudrna D."/>
            <person name="Lee S."/>
            <person name="Talag J."/>
            <person name="Welchert J."/>
            <person name="Wing R.A."/>
        </authorList>
    </citation>
    <scope>NUCLEOTIDE SEQUENCE [LARGE SCALE GENOMIC DNA]</scope>
</reference>
<keyword evidence="3" id="KW-1185">Reference proteome</keyword>
<evidence type="ECO:0000313" key="2">
    <source>
        <dbReference type="EnsemblPlants" id="OPUNC01G12050.1"/>
    </source>
</evidence>
<protein>
    <submittedName>
        <fullName evidence="2">Uncharacterized protein</fullName>
    </submittedName>
</protein>
<proteinExistence type="predicted"/>
<reference evidence="2" key="1">
    <citation type="submission" date="2015-04" db="UniProtKB">
        <authorList>
            <consortium name="EnsemblPlants"/>
        </authorList>
    </citation>
    <scope>IDENTIFICATION</scope>
</reference>
<accession>A0A0E0JHE6</accession>
<dbReference type="Gramene" id="OPUNC01G12050.1">
    <property type="protein sequence ID" value="OPUNC01G12050.1"/>
    <property type="gene ID" value="OPUNC01G12050"/>
</dbReference>
<dbReference type="EnsemblPlants" id="OPUNC01G12050.1">
    <property type="protein sequence ID" value="OPUNC01G12050.1"/>
    <property type="gene ID" value="OPUNC01G12050"/>
</dbReference>
<dbReference type="AlphaFoldDB" id="A0A0E0JHE6"/>
<sequence length="177" mass="19119">MPFLSSLLYFPPVAWPVDPSVWRSETGGFGRCDGDAAPSRSSSHTRSRSRHATRCDDGGDSVFRTPPIVGYCLNGKQRVTRRTGRQIHRRGGRGMLDLAASDLHGDVLTATAGCRCDKCPSSPLSSTSPRWLGQWIHRCGGRRRADLEGAMVTPPPLVLPPTPEAGAVTGNDNKLLL</sequence>
<organism evidence="2">
    <name type="scientific">Oryza punctata</name>
    <name type="common">Red rice</name>
    <dbReference type="NCBI Taxonomy" id="4537"/>
    <lineage>
        <taxon>Eukaryota</taxon>
        <taxon>Viridiplantae</taxon>
        <taxon>Streptophyta</taxon>
        <taxon>Embryophyta</taxon>
        <taxon>Tracheophyta</taxon>
        <taxon>Spermatophyta</taxon>
        <taxon>Magnoliopsida</taxon>
        <taxon>Liliopsida</taxon>
        <taxon>Poales</taxon>
        <taxon>Poaceae</taxon>
        <taxon>BOP clade</taxon>
        <taxon>Oryzoideae</taxon>
        <taxon>Oryzeae</taxon>
        <taxon>Oryzinae</taxon>
        <taxon>Oryza</taxon>
    </lineage>
</organism>
<dbReference type="HOGENOM" id="CLU_130127_0_0_1"/>
<name>A0A0E0JHE6_ORYPU</name>
<evidence type="ECO:0000313" key="3">
    <source>
        <dbReference type="Proteomes" id="UP000026962"/>
    </source>
</evidence>
<feature type="compositionally biased region" description="Basic residues" evidence="1">
    <location>
        <begin position="43"/>
        <end position="52"/>
    </location>
</feature>
<feature type="region of interest" description="Disordered" evidence="1">
    <location>
        <begin position="32"/>
        <end position="58"/>
    </location>
</feature>
<evidence type="ECO:0000256" key="1">
    <source>
        <dbReference type="SAM" id="MobiDB-lite"/>
    </source>
</evidence>
<dbReference type="Proteomes" id="UP000026962">
    <property type="component" value="Chromosome 1"/>
</dbReference>